<evidence type="ECO:0000256" key="3">
    <source>
        <dbReference type="ARBA" id="ARBA00022989"/>
    </source>
</evidence>
<feature type="transmembrane region" description="Helical" evidence="6">
    <location>
        <begin position="214"/>
        <end position="237"/>
    </location>
</feature>
<keyword evidence="2 6" id="KW-0812">Transmembrane</keyword>
<dbReference type="PANTHER" id="PTHR31310:SF11">
    <property type="entry name" value="INOSITOL PHOSPHORYLCERAMIDE SYNTHASE CATALYTIC SUBUNIT AUR1"/>
    <property type="match status" value="1"/>
</dbReference>
<evidence type="ECO:0000313" key="9">
    <source>
        <dbReference type="Proteomes" id="UP000469890"/>
    </source>
</evidence>
<feature type="transmembrane region" description="Helical" evidence="6">
    <location>
        <begin position="145"/>
        <end position="166"/>
    </location>
</feature>
<comment type="caution">
    <text evidence="8">The sequence shown here is derived from an EMBL/GenBank/DDBJ whole genome shotgun (WGS) entry which is preliminary data.</text>
</comment>
<evidence type="ECO:0000256" key="4">
    <source>
        <dbReference type="ARBA" id="ARBA00023136"/>
    </source>
</evidence>
<proteinExistence type="predicted"/>
<dbReference type="Pfam" id="PF14378">
    <property type="entry name" value="PAP2_3"/>
    <property type="match status" value="1"/>
</dbReference>
<feature type="compositionally biased region" description="Low complexity" evidence="5">
    <location>
        <begin position="389"/>
        <end position="403"/>
    </location>
</feature>
<dbReference type="InterPro" id="IPR026841">
    <property type="entry name" value="Aur1/Ipt1"/>
</dbReference>
<dbReference type="EMBL" id="JAAECE010000013">
    <property type="protein sequence ID" value="KAF1796298.1"/>
    <property type="molecule type" value="Genomic_DNA"/>
</dbReference>
<dbReference type="SMART" id="SM00014">
    <property type="entry name" value="acidPPc"/>
    <property type="match status" value="1"/>
</dbReference>
<organism evidence="8 9">
    <name type="scientific">Mucor circinelloides f. lusitanicus</name>
    <name type="common">Mucor racemosus var. lusitanicus</name>
    <dbReference type="NCBI Taxonomy" id="29924"/>
    <lineage>
        <taxon>Eukaryota</taxon>
        <taxon>Fungi</taxon>
        <taxon>Fungi incertae sedis</taxon>
        <taxon>Mucoromycota</taxon>
        <taxon>Mucoromycotina</taxon>
        <taxon>Mucoromycetes</taxon>
        <taxon>Mucorales</taxon>
        <taxon>Mucorineae</taxon>
        <taxon>Mucoraceae</taxon>
        <taxon>Mucor</taxon>
    </lineage>
</organism>
<dbReference type="GO" id="GO:0030148">
    <property type="term" value="P:sphingolipid biosynthetic process"/>
    <property type="evidence" value="ECO:0007669"/>
    <property type="project" value="TreeGrafter"/>
</dbReference>
<keyword evidence="4 6" id="KW-0472">Membrane</keyword>
<dbReference type="GO" id="GO:0016020">
    <property type="term" value="C:membrane"/>
    <property type="evidence" value="ECO:0007669"/>
    <property type="project" value="UniProtKB-SubCell"/>
</dbReference>
<gene>
    <name evidence="8" type="ORF">FB192DRAFT_1406256</name>
</gene>
<dbReference type="InterPro" id="IPR000326">
    <property type="entry name" value="PAP2/HPO"/>
</dbReference>
<evidence type="ECO:0000256" key="1">
    <source>
        <dbReference type="ARBA" id="ARBA00004141"/>
    </source>
</evidence>
<feature type="transmembrane region" description="Helical" evidence="6">
    <location>
        <begin position="115"/>
        <end position="138"/>
    </location>
</feature>
<evidence type="ECO:0000256" key="5">
    <source>
        <dbReference type="SAM" id="MobiDB-lite"/>
    </source>
</evidence>
<evidence type="ECO:0000313" key="8">
    <source>
        <dbReference type="EMBL" id="KAF1796298.1"/>
    </source>
</evidence>
<dbReference type="GO" id="GO:0070916">
    <property type="term" value="C:inositol phosphoceramide synthase complex"/>
    <property type="evidence" value="ECO:0007669"/>
    <property type="project" value="TreeGrafter"/>
</dbReference>
<evidence type="ECO:0000256" key="2">
    <source>
        <dbReference type="ARBA" id="ARBA00022692"/>
    </source>
</evidence>
<dbReference type="AlphaFoldDB" id="A0A8H4B607"/>
<dbReference type="InterPro" id="IPR052185">
    <property type="entry name" value="IPC_Synthase-Related"/>
</dbReference>
<comment type="subcellular location">
    <subcellularLocation>
        <location evidence="1">Membrane</location>
        <topology evidence="1">Multi-pass membrane protein</topology>
    </subcellularLocation>
</comment>
<name>A0A8H4B607_MUCCL</name>
<feature type="domain" description="Phosphatidic acid phosphatase type 2/haloperoxidase" evidence="7">
    <location>
        <begin position="143"/>
        <end position="282"/>
    </location>
</feature>
<dbReference type="GO" id="GO:0006676">
    <property type="term" value="P:mannosyl diphosphorylinositol ceramide metabolic process"/>
    <property type="evidence" value="ECO:0007669"/>
    <property type="project" value="TreeGrafter"/>
</dbReference>
<reference evidence="8 9" key="1">
    <citation type="submission" date="2019-09" db="EMBL/GenBank/DDBJ databases">
        <authorList>
            <consortium name="DOE Joint Genome Institute"/>
            <person name="Mondo S.J."/>
            <person name="Navarro-Mendoza M.I."/>
            <person name="Perez-Arques C."/>
            <person name="Panchal S."/>
            <person name="Nicolas F.E."/>
            <person name="Ganguly P."/>
            <person name="Pangilinan J."/>
            <person name="Grigoriev I."/>
            <person name="Heitman J."/>
            <person name="Sanya K."/>
            <person name="Garre V."/>
        </authorList>
    </citation>
    <scope>NUCLEOTIDE SEQUENCE [LARGE SCALE GENOMIC DNA]</scope>
    <source>
        <strain evidence="8 9">MU402</strain>
    </source>
</reference>
<feature type="region of interest" description="Disordered" evidence="5">
    <location>
        <begin position="387"/>
        <end position="425"/>
    </location>
</feature>
<accession>A0A8H4B607</accession>
<feature type="transmembrane region" description="Helical" evidence="6">
    <location>
        <begin position="34"/>
        <end position="52"/>
    </location>
</feature>
<feature type="transmembrane region" description="Helical" evidence="6">
    <location>
        <begin position="12"/>
        <end position="28"/>
    </location>
</feature>
<dbReference type="CDD" id="cd03386">
    <property type="entry name" value="PAP2_Aur1_like"/>
    <property type="match status" value="1"/>
</dbReference>
<dbReference type="PANTHER" id="PTHR31310">
    <property type="match status" value="1"/>
</dbReference>
<dbReference type="InterPro" id="IPR036938">
    <property type="entry name" value="PAP2/HPO_sf"/>
</dbReference>
<dbReference type="SUPFAM" id="SSF48317">
    <property type="entry name" value="Acid phosphatase/Vanadium-dependent haloperoxidase"/>
    <property type="match status" value="1"/>
</dbReference>
<evidence type="ECO:0000259" key="7">
    <source>
        <dbReference type="SMART" id="SM00014"/>
    </source>
</evidence>
<keyword evidence="3 6" id="KW-1133">Transmembrane helix</keyword>
<dbReference type="Proteomes" id="UP000469890">
    <property type="component" value="Unassembled WGS sequence"/>
</dbReference>
<sequence>MAIGNAFQWSWIQYPFFAALVIFDMVYIQFPPLWARLLLLCLLVSSPFIPYIRRFTVPAMVVFTWLITFYAVQFIPNTIKPQHIFVNILPTLERIIYGANLSEIISQHTSPVLDIFAWLPYGIIHFAFPFAFSLALFIFGPPGTLAVFGQAFGYMNLAGVLTQLVFPTSPPWYELSYGSAPADYSVHGQPGGLARIDEILGLNLYGTTFGNSPLVFGAFPSLHSGCATIEMLFLAWLCPKARPYCVFHVMWMWFATMYLTHHYLIDLVGGSIYATLAFFCFRRYLPVIRPGCLTRLDYIDSKVPVKNSFGNFVRSIEMERFMETLNMAEHDDTEAMLLKDVQHRVDDMDSFVLTDDDEQEQEDSTNSYDHVPLRAVRKEHMYIITNAASGPSSLPSTSTSPTCSDPPSPVTPHSDVFFQQDIKQH</sequence>
<feature type="transmembrane region" description="Helical" evidence="6">
    <location>
        <begin position="59"/>
        <end position="76"/>
    </location>
</feature>
<feature type="transmembrane region" description="Helical" evidence="6">
    <location>
        <begin position="267"/>
        <end position="285"/>
    </location>
</feature>
<evidence type="ECO:0000256" key="6">
    <source>
        <dbReference type="SAM" id="Phobius"/>
    </source>
</evidence>
<protein>
    <recommendedName>
        <fullName evidence="7">Phosphatidic acid phosphatase type 2/haloperoxidase domain-containing protein</fullName>
    </recommendedName>
</protein>